<evidence type="ECO:0000256" key="4">
    <source>
        <dbReference type="ARBA" id="ARBA00023274"/>
    </source>
</evidence>
<dbReference type="InterPro" id="IPR002778">
    <property type="entry name" value="Signal_recog_particle_SRP19"/>
</dbReference>
<dbReference type="PANTHER" id="PTHR17453:SF0">
    <property type="entry name" value="SIGNAL RECOGNITION PARTICLE 19 KDA PROTEIN"/>
    <property type="match status" value="1"/>
</dbReference>
<evidence type="ECO:0000256" key="3">
    <source>
        <dbReference type="ARBA" id="ARBA00023135"/>
    </source>
</evidence>
<feature type="compositionally biased region" description="Basic and acidic residues" evidence="5">
    <location>
        <begin position="68"/>
        <end position="78"/>
    </location>
</feature>
<comment type="caution">
    <text evidence="6">The sequence shown here is derived from an EMBL/GenBank/DDBJ whole genome shotgun (WGS) entry which is preliminary data.</text>
</comment>
<name>A0A8H5B8X6_9AGAR</name>
<dbReference type="Pfam" id="PF01922">
    <property type="entry name" value="SRP19"/>
    <property type="match status" value="1"/>
</dbReference>
<feature type="region of interest" description="Disordered" evidence="5">
    <location>
        <begin position="1"/>
        <end position="79"/>
    </location>
</feature>
<organism evidence="6 7">
    <name type="scientific">Psilocybe cf. subviscida</name>
    <dbReference type="NCBI Taxonomy" id="2480587"/>
    <lineage>
        <taxon>Eukaryota</taxon>
        <taxon>Fungi</taxon>
        <taxon>Dikarya</taxon>
        <taxon>Basidiomycota</taxon>
        <taxon>Agaricomycotina</taxon>
        <taxon>Agaricomycetes</taxon>
        <taxon>Agaricomycetidae</taxon>
        <taxon>Agaricales</taxon>
        <taxon>Agaricineae</taxon>
        <taxon>Strophariaceae</taxon>
        <taxon>Psilocybe</taxon>
    </lineage>
</organism>
<evidence type="ECO:0000256" key="1">
    <source>
        <dbReference type="ARBA" id="ARBA00004496"/>
    </source>
</evidence>
<evidence type="ECO:0000256" key="5">
    <source>
        <dbReference type="SAM" id="MobiDB-lite"/>
    </source>
</evidence>
<comment type="subcellular location">
    <subcellularLocation>
        <location evidence="1">Cytoplasm</location>
    </subcellularLocation>
</comment>
<dbReference type="Proteomes" id="UP000567179">
    <property type="component" value="Unassembled WGS sequence"/>
</dbReference>
<dbReference type="InterPro" id="IPR036521">
    <property type="entry name" value="SRP19-like_sf"/>
</dbReference>
<proteinExistence type="predicted"/>
<protein>
    <recommendedName>
        <fullName evidence="8">Signal recognition particle SRP19 subunit</fullName>
    </recommendedName>
</protein>
<evidence type="ECO:0000313" key="6">
    <source>
        <dbReference type="EMBL" id="KAF5318678.1"/>
    </source>
</evidence>
<feature type="compositionally biased region" description="Polar residues" evidence="5">
    <location>
        <begin position="52"/>
        <end position="67"/>
    </location>
</feature>
<dbReference type="PANTHER" id="PTHR17453">
    <property type="entry name" value="SIGNAL RECOGNITION PARTICLE 19 KD PROTEIN"/>
    <property type="match status" value="1"/>
</dbReference>
<reference evidence="6 7" key="1">
    <citation type="journal article" date="2020" name="ISME J.">
        <title>Uncovering the hidden diversity of litter-decomposition mechanisms in mushroom-forming fungi.</title>
        <authorList>
            <person name="Floudas D."/>
            <person name="Bentzer J."/>
            <person name="Ahren D."/>
            <person name="Johansson T."/>
            <person name="Persson P."/>
            <person name="Tunlid A."/>
        </authorList>
    </citation>
    <scope>NUCLEOTIDE SEQUENCE [LARGE SCALE GENOMIC DNA]</scope>
    <source>
        <strain evidence="6 7">CBS 101986</strain>
    </source>
</reference>
<evidence type="ECO:0000313" key="7">
    <source>
        <dbReference type="Proteomes" id="UP000567179"/>
    </source>
</evidence>
<dbReference type="EMBL" id="JAACJJ010000030">
    <property type="protein sequence ID" value="KAF5318678.1"/>
    <property type="molecule type" value="Genomic_DNA"/>
</dbReference>
<dbReference type="GO" id="GO:0005786">
    <property type="term" value="C:signal recognition particle, endoplasmic reticulum targeting"/>
    <property type="evidence" value="ECO:0007669"/>
    <property type="project" value="UniProtKB-KW"/>
</dbReference>
<feature type="region of interest" description="Disordered" evidence="5">
    <location>
        <begin position="312"/>
        <end position="339"/>
    </location>
</feature>
<feature type="compositionally biased region" description="Low complexity" evidence="5">
    <location>
        <begin position="216"/>
        <end position="247"/>
    </location>
</feature>
<evidence type="ECO:0000256" key="2">
    <source>
        <dbReference type="ARBA" id="ARBA00022490"/>
    </source>
</evidence>
<keyword evidence="4" id="KW-0687">Ribonucleoprotein</keyword>
<dbReference type="Gene3D" id="3.30.56.30">
    <property type="entry name" value="Signal recognition particle, SRP19-like subunit"/>
    <property type="match status" value="1"/>
</dbReference>
<accession>A0A8H5B8X6</accession>
<dbReference type="GO" id="GO:0006617">
    <property type="term" value="P:SRP-dependent cotranslational protein targeting to membrane, signal sequence recognition"/>
    <property type="evidence" value="ECO:0007669"/>
    <property type="project" value="TreeGrafter"/>
</dbReference>
<sequence length="339" mass="36682">MSRKAAIVEEFDDDTDLPLPNNPLPNTGSRGPLLQELHISDDEFEPPRAGPASQSQRQPFQATNQRQSESDSDFRPDATRTVMDITPYKTWTCIYPIYLDAKRPYGTGERRVARAKSLWWPLSKDIADAANRLGLGTLHEVNKSHPRDWENPGRVRVQWKKEGKLVNPAIKTSESLFPAIKRIHRSFLAEKQLLEMICFQLQHVKPENVPKPPYKTAATAGAGDVTTTDPTPASGKAAAATPTTPSSNKGKQPAAIKSKSPTARPSHPSGRQLPVPPEPHPPLASRVSPYSPVISTGVLIETVKAGMNATDSNALGAPGGPAASAAAAKGKRKVVRVRG</sequence>
<dbReference type="OrthoDB" id="2190947at2759"/>
<keyword evidence="3" id="KW-0733">Signal recognition particle</keyword>
<keyword evidence="7" id="KW-1185">Reference proteome</keyword>
<evidence type="ECO:0008006" key="8">
    <source>
        <dbReference type="Google" id="ProtNLM"/>
    </source>
</evidence>
<feature type="compositionally biased region" description="Basic residues" evidence="5">
    <location>
        <begin position="329"/>
        <end position="339"/>
    </location>
</feature>
<gene>
    <name evidence="6" type="ORF">D9619_010674</name>
</gene>
<dbReference type="SUPFAM" id="SSF69695">
    <property type="entry name" value="SRP19"/>
    <property type="match status" value="1"/>
</dbReference>
<keyword evidence="2" id="KW-0963">Cytoplasm</keyword>
<dbReference type="AlphaFoldDB" id="A0A8H5B8X6"/>
<dbReference type="GO" id="GO:0008312">
    <property type="term" value="F:7S RNA binding"/>
    <property type="evidence" value="ECO:0007669"/>
    <property type="project" value="InterPro"/>
</dbReference>
<feature type="region of interest" description="Disordered" evidence="5">
    <location>
        <begin position="208"/>
        <end position="288"/>
    </location>
</feature>